<evidence type="ECO:0000313" key="2">
    <source>
        <dbReference type="Proteomes" id="UP001163835"/>
    </source>
</evidence>
<name>A0ACC1TG61_9AGAR</name>
<gene>
    <name evidence="1" type="ORF">F5876DRAFT_84734</name>
</gene>
<sequence>MTRGQRLSDDLRKTIIYLRKTCSTLNKISQKSNCKKQTIQRILAEHRKTNGPGHELTAELRGRKHILSFEDLRFVHGLLTHTPDMYLDEIRDALNEWRGVLASTPTLWRVLKLSGYTLKKVHYWAM</sequence>
<evidence type="ECO:0000313" key="1">
    <source>
        <dbReference type="EMBL" id="KAJ3803674.1"/>
    </source>
</evidence>
<proteinExistence type="predicted"/>
<dbReference type="EMBL" id="MU797039">
    <property type="protein sequence ID" value="KAJ3803674.1"/>
    <property type="molecule type" value="Genomic_DNA"/>
</dbReference>
<organism evidence="1 2">
    <name type="scientific">Lentinula aff. lateritia</name>
    <dbReference type="NCBI Taxonomy" id="2804960"/>
    <lineage>
        <taxon>Eukaryota</taxon>
        <taxon>Fungi</taxon>
        <taxon>Dikarya</taxon>
        <taxon>Basidiomycota</taxon>
        <taxon>Agaricomycotina</taxon>
        <taxon>Agaricomycetes</taxon>
        <taxon>Agaricomycetidae</taxon>
        <taxon>Agaricales</taxon>
        <taxon>Marasmiineae</taxon>
        <taxon>Omphalotaceae</taxon>
        <taxon>Lentinula</taxon>
    </lineage>
</organism>
<reference evidence="1" key="1">
    <citation type="submission" date="2022-09" db="EMBL/GenBank/DDBJ databases">
        <title>A Global Phylogenomic Analysis of the Shiitake Genus Lentinula.</title>
        <authorList>
            <consortium name="DOE Joint Genome Institute"/>
            <person name="Sierra-Patev S."/>
            <person name="Min B."/>
            <person name="Naranjo-Ortiz M."/>
            <person name="Looney B."/>
            <person name="Konkel Z."/>
            <person name="Slot J.C."/>
            <person name="Sakamoto Y."/>
            <person name="Steenwyk J.L."/>
            <person name="Rokas A."/>
            <person name="Carro J."/>
            <person name="Camarero S."/>
            <person name="Ferreira P."/>
            <person name="Molpeceres G."/>
            <person name="Ruiz-Duenas F.J."/>
            <person name="Serrano A."/>
            <person name="Henrissat B."/>
            <person name="Drula E."/>
            <person name="Hughes K.W."/>
            <person name="Mata J.L."/>
            <person name="Ishikawa N.K."/>
            <person name="Vargas-Isla R."/>
            <person name="Ushijima S."/>
            <person name="Smith C.A."/>
            <person name="Ahrendt S."/>
            <person name="Andreopoulos W."/>
            <person name="He G."/>
            <person name="Labutti K."/>
            <person name="Lipzen A."/>
            <person name="Ng V."/>
            <person name="Riley R."/>
            <person name="Sandor L."/>
            <person name="Barry K."/>
            <person name="Martinez A.T."/>
            <person name="Xiao Y."/>
            <person name="Gibbons J.G."/>
            <person name="Terashima K."/>
            <person name="Grigoriev I.V."/>
            <person name="Hibbett D.S."/>
        </authorList>
    </citation>
    <scope>NUCLEOTIDE SEQUENCE</scope>
    <source>
        <strain evidence="1">TMI1499</strain>
    </source>
</reference>
<protein>
    <submittedName>
        <fullName evidence="1">Uncharacterized protein</fullName>
    </submittedName>
</protein>
<keyword evidence="2" id="KW-1185">Reference proteome</keyword>
<dbReference type="Proteomes" id="UP001163835">
    <property type="component" value="Unassembled WGS sequence"/>
</dbReference>
<comment type="caution">
    <text evidence="1">The sequence shown here is derived from an EMBL/GenBank/DDBJ whole genome shotgun (WGS) entry which is preliminary data.</text>
</comment>
<accession>A0ACC1TG61</accession>